<feature type="compositionally biased region" description="Acidic residues" evidence="12">
    <location>
        <begin position="66"/>
        <end position="78"/>
    </location>
</feature>
<feature type="compositionally biased region" description="Polar residues" evidence="12">
    <location>
        <begin position="79"/>
        <end position="88"/>
    </location>
</feature>
<dbReference type="PROSITE" id="PS51038">
    <property type="entry name" value="BAH"/>
    <property type="match status" value="2"/>
</dbReference>
<dbReference type="GO" id="GO:0003682">
    <property type="term" value="F:chromatin binding"/>
    <property type="evidence" value="ECO:0007669"/>
    <property type="project" value="InterPro"/>
</dbReference>
<dbReference type="Pfam" id="PF01426">
    <property type="entry name" value="BAH"/>
    <property type="match status" value="1"/>
</dbReference>
<dbReference type="GO" id="GO:0044027">
    <property type="term" value="P:negative regulation of gene expression via chromosomal CpG island methylation"/>
    <property type="evidence" value="ECO:0007669"/>
    <property type="project" value="TreeGrafter"/>
</dbReference>
<comment type="similarity">
    <text evidence="9 10">Belongs to the class I-like SAM-binding methyltransferase superfamily. C5-methyltransferase family.</text>
</comment>
<dbReference type="InterPro" id="IPR031303">
    <property type="entry name" value="C5_meth_CS"/>
</dbReference>
<dbReference type="InterPro" id="IPR001025">
    <property type="entry name" value="BAH_dom"/>
</dbReference>
<dbReference type="Pfam" id="PF12047">
    <property type="entry name" value="DNMT1-RFD"/>
    <property type="match status" value="1"/>
</dbReference>
<dbReference type="GO" id="GO:0003677">
    <property type="term" value="F:DNA binding"/>
    <property type="evidence" value="ECO:0007669"/>
    <property type="project" value="UniProtKB-KW"/>
</dbReference>
<keyword evidence="15" id="KW-1185">Reference proteome</keyword>
<evidence type="ECO:0000256" key="2">
    <source>
        <dbReference type="ARBA" id="ARBA00022603"/>
    </source>
</evidence>
<dbReference type="EMBL" id="BPQB01000005">
    <property type="protein sequence ID" value="GJE87056.1"/>
    <property type="molecule type" value="Genomic_DNA"/>
</dbReference>
<reference evidence="14 15" key="1">
    <citation type="submission" date="2021-08" db="EMBL/GenBank/DDBJ databases">
        <title>Draft Genome Sequence of Phanerochaete sordida strain YK-624.</title>
        <authorList>
            <person name="Mori T."/>
            <person name="Dohra H."/>
            <person name="Suzuki T."/>
            <person name="Kawagishi H."/>
            <person name="Hirai H."/>
        </authorList>
    </citation>
    <scope>NUCLEOTIDE SEQUENCE [LARGE SCALE GENOMIC DNA]</scope>
    <source>
        <strain evidence="14 15">YK-624</strain>
    </source>
</reference>
<feature type="compositionally biased region" description="Basic and acidic residues" evidence="12">
    <location>
        <begin position="361"/>
        <end position="377"/>
    </location>
</feature>
<dbReference type="PROSITE" id="PS51679">
    <property type="entry name" value="SAM_MT_C5"/>
    <property type="match status" value="1"/>
</dbReference>
<evidence type="ECO:0000256" key="7">
    <source>
        <dbReference type="ARBA" id="ARBA00023242"/>
    </source>
</evidence>
<dbReference type="Gene3D" id="2.30.30.490">
    <property type="match status" value="2"/>
</dbReference>
<evidence type="ECO:0000256" key="11">
    <source>
        <dbReference type="RuleBase" id="RU000417"/>
    </source>
</evidence>
<gene>
    <name evidence="14" type="ORF">PsYK624_031390</name>
</gene>
<dbReference type="GO" id="GO:0006346">
    <property type="term" value="P:DNA methylation-dependent constitutive heterochromatin formation"/>
    <property type="evidence" value="ECO:0007669"/>
    <property type="project" value="InterPro"/>
</dbReference>
<evidence type="ECO:0000256" key="3">
    <source>
        <dbReference type="ARBA" id="ARBA00022679"/>
    </source>
</evidence>
<dbReference type="PANTHER" id="PTHR10629:SF52">
    <property type="entry name" value="DNA (CYTOSINE-5)-METHYLTRANSFERASE 1"/>
    <property type="match status" value="1"/>
</dbReference>
<keyword evidence="6" id="KW-0238">DNA-binding</keyword>
<dbReference type="NCBIfam" id="TIGR00675">
    <property type="entry name" value="dcm"/>
    <property type="match status" value="1"/>
</dbReference>
<dbReference type="PROSITE" id="PS00094">
    <property type="entry name" value="C5_MTASE_1"/>
    <property type="match status" value="1"/>
</dbReference>
<evidence type="ECO:0000256" key="10">
    <source>
        <dbReference type="RuleBase" id="RU000416"/>
    </source>
</evidence>
<evidence type="ECO:0000256" key="5">
    <source>
        <dbReference type="ARBA" id="ARBA00022737"/>
    </source>
</evidence>
<dbReference type="PANTHER" id="PTHR10629">
    <property type="entry name" value="CYTOSINE-SPECIFIC METHYLTRANSFERASE"/>
    <property type="match status" value="1"/>
</dbReference>
<keyword evidence="2 9" id="KW-0489">Methyltransferase</keyword>
<evidence type="ECO:0000256" key="8">
    <source>
        <dbReference type="PIRSR" id="PIRSR037404-1"/>
    </source>
</evidence>
<dbReference type="Gene3D" id="3.90.120.10">
    <property type="entry name" value="DNA Methylase, subunit A, domain 2"/>
    <property type="match status" value="1"/>
</dbReference>
<dbReference type="InterPro" id="IPR043151">
    <property type="entry name" value="BAH_sf"/>
</dbReference>
<name>A0A9P3L9A8_9APHY</name>
<dbReference type="PROSITE" id="PS00095">
    <property type="entry name" value="C5_MTASE_2"/>
    <property type="match status" value="1"/>
</dbReference>
<dbReference type="InterPro" id="IPR050390">
    <property type="entry name" value="C5-Methyltransferase"/>
</dbReference>
<dbReference type="Gene3D" id="3.40.50.150">
    <property type="entry name" value="Vaccinia Virus protein VP39"/>
    <property type="match status" value="1"/>
</dbReference>
<dbReference type="InterPro" id="IPR022702">
    <property type="entry name" value="Cytosine_MeTrfase1_RFD"/>
</dbReference>
<evidence type="ECO:0000256" key="12">
    <source>
        <dbReference type="SAM" id="MobiDB-lite"/>
    </source>
</evidence>
<evidence type="ECO:0000313" key="14">
    <source>
        <dbReference type="EMBL" id="GJE87056.1"/>
    </source>
</evidence>
<comment type="caution">
    <text evidence="14">The sequence shown here is derived from an EMBL/GenBank/DDBJ whole genome shotgun (WGS) entry which is preliminary data.</text>
</comment>
<dbReference type="Pfam" id="PF00145">
    <property type="entry name" value="DNA_methylase"/>
    <property type="match status" value="2"/>
</dbReference>
<evidence type="ECO:0000259" key="13">
    <source>
        <dbReference type="PROSITE" id="PS51038"/>
    </source>
</evidence>
<comment type="subcellular location">
    <subcellularLocation>
        <location evidence="1">Nucleus</location>
    </subcellularLocation>
</comment>
<dbReference type="InterPro" id="IPR029063">
    <property type="entry name" value="SAM-dependent_MTases_sf"/>
</dbReference>
<feature type="compositionally biased region" description="Acidic residues" evidence="12">
    <location>
        <begin position="184"/>
        <end position="195"/>
    </location>
</feature>
<feature type="domain" description="BAH" evidence="13">
    <location>
        <begin position="635"/>
        <end position="765"/>
    </location>
</feature>
<evidence type="ECO:0000256" key="9">
    <source>
        <dbReference type="PROSITE-ProRule" id="PRU01016"/>
    </source>
</evidence>
<evidence type="ECO:0000313" key="15">
    <source>
        <dbReference type="Proteomes" id="UP000703269"/>
    </source>
</evidence>
<proteinExistence type="inferred from homology"/>
<keyword evidence="7" id="KW-0539">Nucleus</keyword>
<feature type="region of interest" description="Disordered" evidence="12">
    <location>
        <begin position="64"/>
        <end position="105"/>
    </location>
</feature>
<evidence type="ECO:0000256" key="4">
    <source>
        <dbReference type="ARBA" id="ARBA00022691"/>
    </source>
</evidence>
<dbReference type="EC" id="2.1.1.37" evidence="11"/>
<feature type="domain" description="BAH" evidence="13">
    <location>
        <begin position="457"/>
        <end position="591"/>
    </location>
</feature>
<dbReference type="GO" id="GO:0032259">
    <property type="term" value="P:methylation"/>
    <property type="evidence" value="ECO:0007669"/>
    <property type="project" value="UniProtKB-KW"/>
</dbReference>
<feature type="active site" evidence="8 9">
    <location>
        <position position="898"/>
    </location>
</feature>
<sequence length="1311" mass="149283">MLGAVYLIAGQCSLQTKKTKRLKGQLTSENVSIGTYVKFAYRNCWLNTNSAPPDRFQKRGLVTSVSDDEEDEDEDEAQETTNDSSTFVDQPAGPPDSRTSISPEVDNVYYVPEDDEEDEDDDLIVRGETALEDSRTDSEDIPIRALKDFTIYERSSNSTLVHFSPKLLSDKTRSFGASGCVEPYVEDDSSDEASESGDQPPQRIRLSDIKEIKVHCVRDQASFELDPNIYIRTAYAWYVLHTPSPQYAPFWTEFSIKERIFFELITTVVDDRSLKYEELEKHIQEQDDADRPMTAEDLRDESVREYIRDAWSELQRECIQGHSVICIRLSKAPAVQELVTPPRGRSPSVPLPLSGSTTREPSADSAREPSPSREKSYTPKAAPEPTVVTPRVHALCQDLFPLNEFEVVGTDRQERAVLTKAERRRHAVHEHDPERIEWVRSSQTVPHHYKAVLIDGVRYDVGDTVMVEPGEDDNKARVQFAKIESSNPMAKSKWFAKICYMYEEPNTNGYQMAHVQYYSHGAEIILKGMAHPYGLFLVDECMDIHLDSIYGKVNVRTLDPAEDEPLIEEEDNLYFTGVCWDANNAVFFDRTGEEEERARKRCKRGRPCVSCGVSLLQDDDDDWSIRDGALVHDGVTYHVKDFVYIRPELRQTDVYLIAQIMGIEESANLKHVYHSVNLRVYQRCDLVLRAETKAEFGQCEMDERRLFRSDTMVDDIDVRYIEGKAFVVHRAALSAAELEEWCAHDDHFFVDSMAAGDKPRSSDELQPLSRKSFRTCTECVELRKEHLAARQELRDTHEPLRGLELFAGAGGLSTGFDEGGFVKTMWAVELGASACLTYEANHPYAQVYHGSVNTVLKHAIETYEGQEPEPLWSEELERELPPMPKPGDVDFIYGGPPCQGFSRMNHSKTVDDYRNTLVCNMLSYVDFYRPKFFMLENVEGILFHPLNATQSEPGRKMKGGVRMGVVKLILRTLTSIGYQAHFKLLQAGQYGAPQSRLRVIFIGAQRGLPLPRFPIPTHCTADDVQQIKLETGNLLRPAVRVIPFEDKDIMNRKAWLQFAPHLRVSVEDAISDLPRFDWINPALEYEEDSPHEIRHRKAQGIRRFPAVNAPGEYYSGFEQPEPYAAEPLSRYQKWMRRDVEPDEGIAYQYTKRYAAWIVERVANIPFKTNANHTDLPEVLRNKVWFEKSIHGKSKPEYTTIYGRVDGKWHFQTTLTSAAPNAKGGRMLHPTQKRVLTVREFARAQGFPDHYRFLSMEDNAFEAQQKQVGNAVPVPLALALGKSVGAVLTSMWAHEDNGGGREESPEVPMFID</sequence>
<dbReference type="SMART" id="SM00439">
    <property type="entry name" value="BAH"/>
    <property type="match status" value="2"/>
</dbReference>
<dbReference type="GO" id="GO:0005634">
    <property type="term" value="C:nucleus"/>
    <property type="evidence" value="ECO:0007669"/>
    <property type="project" value="UniProtKB-SubCell"/>
</dbReference>
<dbReference type="SUPFAM" id="SSF53335">
    <property type="entry name" value="S-adenosyl-L-methionine-dependent methyltransferases"/>
    <property type="match status" value="1"/>
</dbReference>
<dbReference type="InterPro" id="IPR001525">
    <property type="entry name" value="C5_MeTfrase"/>
</dbReference>
<organism evidence="14 15">
    <name type="scientific">Phanerochaete sordida</name>
    <dbReference type="NCBI Taxonomy" id="48140"/>
    <lineage>
        <taxon>Eukaryota</taxon>
        <taxon>Fungi</taxon>
        <taxon>Dikarya</taxon>
        <taxon>Basidiomycota</taxon>
        <taxon>Agaricomycotina</taxon>
        <taxon>Agaricomycetes</taxon>
        <taxon>Polyporales</taxon>
        <taxon>Phanerochaetaceae</taxon>
        <taxon>Phanerochaete</taxon>
    </lineage>
</organism>
<feature type="region of interest" description="Disordered" evidence="12">
    <location>
        <begin position="180"/>
        <end position="202"/>
    </location>
</feature>
<dbReference type="InterPro" id="IPR018117">
    <property type="entry name" value="C5_DNA_meth_AS"/>
</dbReference>
<dbReference type="PIRSF" id="PIRSF037404">
    <property type="entry name" value="DNMT1"/>
    <property type="match status" value="1"/>
</dbReference>
<dbReference type="OrthoDB" id="5376140at2759"/>
<protein>
    <recommendedName>
        <fullName evidence="11">Cytosine-specific methyltransferase</fullName>
        <ecNumber evidence="11">2.1.1.37</ecNumber>
    </recommendedName>
</protein>
<dbReference type="PRINTS" id="PR00105">
    <property type="entry name" value="C5METTRFRASE"/>
</dbReference>
<dbReference type="GO" id="GO:0003886">
    <property type="term" value="F:DNA (cytosine-5-)-methyltransferase activity"/>
    <property type="evidence" value="ECO:0007669"/>
    <property type="project" value="UniProtKB-EC"/>
</dbReference>
<dbReference type="Proteomes" id="UP000703269">
    <property type="component" value="Unassembled WGS sequence"/>
</dbReference>
<comment type="catalytic activity">
    <reaction evidence="11">
        <text>a 2'-deoxycytidine in DNA + S-adenosyl-L-methionine = a 5-methyl-2'-deoxycytidine in DNA + S-adenosyl-L-homocysteine + H(+)</text>
        <dbReference type="Rhea" id="RHEA:13681"/>
        <dbReference type="Rhea" id="RHEA-COMP:11369"/>
        <dbReference type="Rhea" id="RHEA-COMP:11370"/>
        <dbReference type="ChEBI" id="CHEBI:15378"/>
        <dbReference type="ChEBI" id="CHEBI:57856"/>
        <dbReference type="ChEBI" id="CHEBI:59789"/>
        <dbReference type="ChEBI" id="CHEBI:85452"/>
        <dbReference type="ChEBI" id="CHEBI:85454"/>
        <dbReference type="EC" id="2.1.1.37"/>
    </reaction>
</comment>
<keyword evidence="5" id="KW-0677">Repeat</keyword>
<keyword evidence="4 9" id="KW-0949">S-adenosyl-L-methionine</keyword>
<feature type="region of interest" description="Disordered" evidence="12">
    <location>
        <begin position="338"/>
        <end position="385"/>
    </location>
</feature>
<evidence type="ECO:0000256" key="6">
    <source>
        <dbReference type="ARBA" id="ARBA00023125"/>
    </source>
</evidence>
<evidence type="ECO:0000256" key="1">
    <source>
        <dbReference type="ARBA" id="ARBA00004123"/>
    </source>
</evidence>
<keyword evidence="3 9" id="KW-0808">Transferase</keyword>
<accession>A0A9P3L9A8</accession>